<organism evidence="5 6">
    <name type="scientific">Marivirga lumbricoides</name>
    <dbReference type="NCBI Taxonomy" id="1046115"/>
    <lineage>
        <taxon>Bacteria</taxon>
        <taxon>Pseudomonadati</taxon>
        <taxon>Bacteroidota</taxon>
        <taxon>Cytophagia</taxon>
        <taxon>Cytophagales</taxon>
        <taxon>Marivirgaceae</taxon>
        <taxon>Marivirga</taxon>
    </lineage>
</organism>
<dbReference type="PROSITE" id="PS50935">
    <property type="entry name" value="SSB"/>
    <property type="match status" value="1"/>
</dbReference>
<evidence type="ECO:0000256" key="1">
    <source>
        <dbReference type="ARBA" id="ARBA00023125"/>
    </source>
</evidence>
<dbReference type="HAMAP" id="MF_00984">
    <property type="entry name" value="SSB"/>
    <property type="match status" value="1"/>
</dbReference>
<dbReference type="PIRSF" id="PIRSF002070">
    <property type="entry name" value="SSB"/>
    <property type="match status" value="1"/>
</dbReference>
<name>A0A2T4DGX5_9BACT</name>
<accession>A0A2T4DGX5</accession>
<keyword evidence="1 2" id="KW-0238">DNA-binding</keyword>
<evidence type="ECO:0000313" key="4">
    <source>
        <dbReference type="EMBL" id="GGC25408.1"/>
    </source>
</evidence>
<dbReference type="RefSeq" id="WP_188460555.1">
    <property type="nucleotide sequence ID" value="NZ_BAABHU010000002.1"/>
</dbReference>
<protein>
    <recommendedName>
        <fullName evidence="2 3">Single-stranded DNA-binding protein</fullName>
        <shortName evidence="2">SSB</shortName>
    </recommendedName>
</protein>
<sequence length="111" mass="12761">MYNLKNNVQLIGRLGAKPEIKTFENGKKLVNISLATNETYKNQKGEKVEETQWHRLSAWGKIADIAEKYTDKGMEVAISGKLVYRNYENKQGEKQYITEIQVNELLLLGNK</sequence>
<proteinExistence type="inferred from homology"/>
<evidence type="ECO:0000313" key="6">
    <source>
        <dbReference type="Proteomes" id="UP000240608"/>
    </source>
</evidence>
<dbReference type="GO" id="GO:0003697">
    <property type="term" value="F:single-stranded DNA binding"/>
    <property type="evidence" value="ECO:0007669"/>
    <property type="project" value="UniProtKB-UniRule"/>
</dbReference>
<gene>
    <name evidence="5" type="ORF">C9994_13430</name>
    <name evidence="4" type="ORF">GCM10011506_08370</name>
</gene>
<reference evidence="5 6" key="2">
    <citation type="submission" date="2018-03" db="EMBL/GenBank/DDBJ databases">
        <title>Cross-interface Injection: A General Nanoliter Liquid Handling Method Applied to Single Cells Genome Amplification Automated Nanoliter Liquid Handling Applied to Single Cell Multiple Displacement Amplification.</title>
        <authorList>
            <person name="Yun J."/>
            <person name="Xu P."/>
            <person name="Xu J."/>
            <person name="Dai X."/>
            <person name="Wang Y."/>
            <person name="Zheng X."/>
            <person name="Cao C."/>
            <person name="Yi Q."/>
            <person name="Zhu Y."/>
            <person name="Wang L."/>
            <person name="Dong Z."/>
            <person name="Huang Y."/>
            <person name="Huang L."/>
            <person name="Du W."/>
        </authorList>
    </citation>
    <scope>NUCLEOTIDE SEQUENCE [LARGE SCALE GENOMIC DNA]</scope>
    <source>
        <strain evidence="5 6">Z-D1-2</strain>
    </source>
</reference>
<reference evidence="7" key="3">
    <citation type="journal article" date="2019" name="Int. J. Syst. Evol. Microbiol.">
        <title>The Global Catalogue of Microorganisms (GCM) 10K type strain sequencing project: providing services to taxonomists for standard genome sequencing and annotation.</title>
        <authorList>
            <consortium name="The Broad Institute Genomics Platform"/>
            <consortium name="The Broad Institute Genome Sequencing Center for Infectious Disease"/>
            <person name="Wu L."/>
            <person name="Ma J."/>
        </authorList>
    </citation>
    <scope>NUCLEOTIDE SEQUENCE [LARGE SCALE GENOMIC DNA]</scope>
    <source>
        <strain evidence="7">CGMCC 1.10832</strain>
    </source>
</reference>
<dbReference type="CDD" id="cd04496">
    <property type="entry name" value="SSB_OBF"/>
    <property type="match status" value="1"/>
</dbReference>
<evidence type="ECO:0000256" key="2">
    <source>
        <dbReference type="HAMAP-Rule" id="MF_00984"/>
    </source>
</evidence>
<evidence type="ECO:0000256" key="3">
    <source>
        <dbReference type="PIRNR" id="PIRNR002070"/>
    </source>
</evidence>
<evidence type="ECO:0000313" key="7">
    <source>
        <dbReference type="Proteomes" id="UP000636010"/>
    </source>
</evidence>
<dbReference type="EMBL" id="BMEC01000002">
    <property type="protein sequence ID" value="GGC25408.1"/>
    <property type="molecule type" value="Genomic_DNA"/>
</dbReference>
<dbReference type="NCBIfam" id="TIGR00621">
    <property type="entry name" value="ssb"/>
    <property type="match status" value="1"/>
</dbReference>
<dbReference type="PANTHER" id="PTHR10302">
    <property type="entry name" value="SINGLE-STRANDED DNA-BINDING PROTEIN"/>
    <property type="match status" value="1"/>
</dbReference>
<dbReference type="Gene3D" id="2.40.50.140">
    <property type="entry name" value="Nucleic acid-binding proteins"/>
    <property type="match status" value="1"/>
</dbReference>
<keyword evidence="7" id="KW-1185">Reference proteome</keyword>
<dbReference type="InterPro" id="IPR000424">
    <property type="entry name" value="Primosome_PriB/ssb"/>
</dbReference>
<comment type="caution">
    <text evidence="5">The sequence shown here is derived from an EMBL/GenBank/DDBJ whole genome shotgun (WGS) entry which is preliminary data.</text>
</comment>
<dbReference type="EMBL" id="PYVU01000188">
    <property type="protein sequence ID" value="PTB92997.1"/>
    <property type="molecule type" value="Genomic_DNA"/>
</dbReference>
<dbReference type="GO" id="GO:0009295">
    <property type="term" value="C:nucleoid"/>
    <property type="evidence" value="ECO:0007669"/>
    <property type="project" value="TreeGrafter"/>
</dbReference>
<dbReference type="GO" id="GO:0006260">
    <property type="term" value="P:DNA replication"/>
    <property type="evidence" value="ECO:0007669"/>
    <property type="project" value="InterPro"/>
</dbReference>
<dbReference type="InterPro" id="IPR011344">
    <property type="entry name" value="ssDNA-bd"/>
</dbReference>
<comment type="caution">
    <text evidence="2">Lacks conserved residue(s) required for the propagation of feature annotation.</text>
</comment>
<comment type="subunit">
    <text evidence="2">Homotetramer.</text>
</comment>
<dbReference type="InterPro" id="IPR012340">
    <property type="entry name" value="NA-bd_OB-fold"/>
</dbReference>
<dbReference type="PANTHER" id="PTHR10302:SF0">
    <property type="entry name" value="SINGLE-STRANDED DNA-BINDING PROTEIN, MITOCHONDRIAL"/>
    <property type="match status" value="1"/>
</dbReference>
<dbReference type="AlphaFoldDB" id="A0A2T4DGX5"/>
<dbReference type="SUPFAM" id="SSF50249">
    <property type="entry name" value="Nucleic acid-binding proteins"/>
    <property type="match status" value="1"/>
</dbReference>
<evidence type="ECO:0000313" key="5">
    <source>
        <dbReference type="EMBL" id="PTB92997.1"/>
    </source>
</evidence>
<reference evidence="4" key="4">
    <citation type="submission" date="2024-05" db="EMBL/GenBank/DDBJ databases">
        <authorList>
            <person name="Sun Q."/>
            <person name="Zhou Y."/>
        </authorList>
    </citation>
    <scope>NUCLEOTIDE SEQUENCE</scope>
    <source>
        <strain evidence="4">CGMCC 1.10832</strain>
    </source>
</reference>
<dbReference type="Pfam" id="PF00436">
    <property type="entry name" value="SSB"/>
    <property type="match status" value="1"/>
</dbReference>
<dbReference type="Proteomes" id="UP000636010">
    <property type="component" value="Unassembled WGS sequence"/>
</dbReference>
<reference evidence="4" key="1">
    <citation type="journal article" date="2014" name="Int. J. Syst. Evol. Microbiol.">
        <title>Complete genome of a new Firmicutes species belonging to the dominant human colonic microbiota ('Ruminococcus bicirculans') reveals two chromosomes and a selective capacity to utilize plant glucans.</title>
        <authorList>
            <consortium name="NISC Comparative Sequencing Program"/>
            <person name="Wegmann U."/>
            <person name="Louis P."/>
            <person name="Goesmann A."/>
            <person name="Henrissat B."/>
            <person name="Duncan S.H."/>
            <person name="Flint H.J."/>
        </authorList>
    </citation>
    <scope>NUCLEOTIDE SEQUENCE</scope>
    <source>
        <strain evidence="4">CGMCC 1.10832</strain>
    </source>
</reference>
<dbReference type="Proteomes" id="UP000240608">
    <property type="component" value="Unassembled WGS sequence"/>
</dbReference>